<name>A0A2H1FC67_9ARCH</name>
<proteinExistence type="predicted"/>
<dbReference type="AlphaFoldDB" id="A0A2H1FC67"/>
<evidence type="ECO:0000313" key="1">
    <source>
        <dbReference type="EMBL" id="SMH70363.1"/>
    </source>
</evidence>
<gene>
    <name evidence="1" type="ORF">NCS_10170</name>
</gene>
<dbReference type="Proteomes" id="UP000230607">
    <property type="component" value="Chromosome 1"/>
</dbReference>
<protein>
    <submittedName>
        <fullName evidence="1">Uncharacterized protein</fullName>
    </submittedName>
</protein>
<sequence length="57" mass="6713">MASDMRGICIVCEFQVRGNTLEELDESFRLHFENNGHDSYFFIDKEGKKIERDISKL</sequence>
<organism evidence="1 2">
    <name type="scientific">Candidatus Nitrosotalea okcheonensis</name>
    <dbReference type="NCBI Taxonomy" id="1903276"/>
    <lineage>
        <taxon>Archaea</taxon>
        <taxon>Nitrososphaerota</taxon>
        <taxon>Nitrososphaeria</taxon>
        <taxon>Nitrosotaleales</taxon>
        <taxon>Nitrosotaleaceae</taxon>
        <taxon>Nitrosotalea</taxon>
    </lineage>
</organism>
<keyword evidence="2" id="KW-1185">Reference proteome</keyword>
<accession>A0A2H1FC67</accession>
<dbReference type="EMBL" id="LT841358">
    <property type="protein sequence ID" value="SMH70363.1"/>
    <property type="molecule type" value="Genomic_DNA"/>
</dbReference>
<evidence type="ECO:0000313" key="2">
    <source>
        <dbReference type="Proteomes" id="UP000230607"/>
    </source>
</evidence>
<reference evidence="2" key="1">
    <citation type="submission" date="2017-03" db="EMBL/GenBank/DDBJ databases">
        <authorList>
            <person name="Herbold C."/>
        </authorList>
    </citation>
    <scope>NUCLEOTIDE SEQUENCE [LARGE SCALE GENOMIC DNA]</scope>
</reference>